<feature type="signal peptide" evidence="2">
    <location>
        <begin position="1"/>
        <end position="18"/>
    </location>
</feature>
<evidence type="ECO:0008006" key="5">
    <source>
        <dbReference type="Google" id="ProtNLM"/>
    </source>
</evidence>
<feature type="compositionally biased region" description="Polar residues" evidence="1">
    <location>
        <begin position="50"/>
        <end position="71"/>
    </location>
</feature>
<comment type="caution">
    <text evidence="3">The sequence shown here is derived from an EMBL/GenBank/DDBJ whole genome shotgun (WGS) entry which is preliminary data.</text>
</comment>
<accession>A0A2T0I3P0</accession>
<organism evidence="3 4">
    <name type="scientific">Pseudomonas fluorescens</name>
    <dbReference type="NCBI Taxonomy" id="294"/>
    <lineage>
        <taxon>Bacteria</taxon>
        <taxon>Pseudomonadati</taxon>
        <taxon>Pseudomonadota</taxon>
        <taxon>Gammaproteobacteria</taxon>
        <taxon>Pseudomonadales</taxon>
        <taxon>Pseudomonadaceae</taxon>
        <taxon>Pseudomonas</taxon>
    </lineage>
</organism>
<dbReference type="RefSeq" id="WP_106118283.1">
    <property type="nucleotide sequence ID" value="NZ_PVUH01000013.1"/>
</dbReference>
<proteinExistence type="predicted"/>
<name>A0A2T0I3P0_PSEFL</name>
<evidence type="ECO:0000256" key="2">
    <source>
        <dbReference type="SAM" id="SignalP"/>
    </source>
</evidence>
<evidence type="ECO:0000313" key="4">
    <source>
        <dbReference type="Proteomes" id="UP000239731"/>
    </source>
</evidence>
<evidence type="ECO:0000256" key="1">
    <source>
        <dbReference type="SAM" id="MobiDB-lite"/>
    </source>
</evidence>
<protein>
    <recommendedName>
        <fullName evidence="5">DUF4124 domain-containing protein</fullName>
    </recommendedName>
</protein>
<dbReference type="Proteomes" id="UP000239731">
    <property type="component" value="Unassembled WGS sequence"/>
</dbReference>
<reference evidence="3 4" key="1">
    <citation type="submission" date="2018-03" db="EMBL/GenBank/DDBJ databases">
        <title>Blue discolouration in mozzarella cheese caused by Pseudomonas fluorescens.</title>
        <authorList>
            <person name="Chiesa F."/>
            <person name="Dalmasso A."/>
            <person name="Lomonaco S."/>
        </authorList>
    </citation>
    <scope>NUCLEOTIDE SEQUENCE [LARGE SCALE GENOMIC DNA]</scope>
    <source>
        <strain evidence="3 4">11293</strain>
    </source>
</reference>
<evidence type="ECO:0000313" key="3">
    <source>
        <dbReference type="EMBL" id="PRW89943.1"/>
    </source>
</evidence>
<gene>
    <name evidence="3" type="ORF">C7A10_19580</name>
</gene>
<keyword evidence="2" id="KW-0732">Signal</keyword>
<dbReference type="EMBL" id="PVUH01000013">
    <property type="protein sequence ID" value="PRW89943.1"/>
    <property type="molecule type" value="Genomic_DNA"/>
</dbReference>
<feature type="region of interest" description="Disordered" evidence="1">
    <location>
        <begin position="48"/>
        <end position="91"/>
    </location>
</feature>
<dbReference type="AlphaFoldDB" id="A0A2T0I3P0"/>
<sequence>MKTIITMILLLIVGQAWAGEQIISVQHDSTRAVTCFITAQGGISCLPDNQLRSRSTATPSSDAGRASQASSMPEKVVMPATPLPQKKGFQL</sequence>
<feature type="chain" id="PRO_5015517563" description="DUF4124 domain-containing protein" evidence="2">
    <location>
        <begin position="19"/>
        <end position="91"/>
    </location>
</feature>